<keyword evidence="2" id="KW-0812">Transmembrane</keyword>
<feature type="region of interest" description="Disordered" evidence="1">
    <location>
        <begin position="71"/>
        <end position="92"/>
    </location>
</feature>
<sequence>MPKLNKIKINNISTITIIVVCIGVVIGLIILCKVYVSPFATVTKSLPLQTSAPSATILSSTVVPALTESSPPIESQYATPQSVNPPGMQKPQGCPNSNDTESICNNYESCCNNIPTTECYCKNPAVSLCKGQYDQCMANNNIIDLYTQEQRKQMCNDQRGICCALYNSLAGVNRQYAATSGVDQKVDQICLLGLQQDITTKCPALCSTNKNCAAYSAGNATCKLFSSANPIMPVNVFNKSGTENGITYYKKQ</sequence>
<feature type="transmembrane region" description="Helical" evidence="2">
    <location>
        <begin position="12"/>
        <end position="36"/>
    </location>
</feature>
<evidence type="ECO:0000256" key="2">
    <source>
        <dbReference type="SAM" id="Phobius"/>
    </source>
</evidence>
<protein>
    <recommendedName>
        <fullName evidence="4">Apple domain-containing protein</fullName>
    </recommendedName>
</protein>
<keyword evidence="2" id="KW-1133">Transmembrane helix</keyword>
<evidence type="ECO:0000313" key="3">
    <source>
        <dbReference type="EMBL" id="QHT81401.1"/>
    </source>
</evidence>
<accession>A0A6C0HL55</accession>
<organism evidence="3">
    <name type="scientific">viral metagenome</name>
    <dbReference type="NCBI Taxonomy" id="1070528"/>
    <lineage>
        <taxon>unclassified sequences</taxon>
        <taxon>metagenomes</taxon>
        <taxon>organismal metagenomes</taxon>
    </lineage>
</organism>
<evidence type="ECO:0008006" key="4">
    <source>
        <dbReference type="Google" id="ProtNLM"/>
    </source>
</evidence>
<keyword evidence="2" id="KW-0472">Membrane</keyword>
<name>A0A6C0HL55_9ZZZZ</name>
<dbReference type="EMBL" id="MN739982">
    <property type="protein sequence ID" value="QHT81401.1"/>
    <property type="molecule type" value="Genomic_DNA"/>
</dbReference>
<evidence type="ECO:0000256" key="1">
    <source>
        <dbReference type="SAM" id="MobiDB-lite"/>
    </source>
</evidence>
<dbReference type="AlphaFoldDB" id="A0A6C0HL55"/>
<reference evidence="3" key="1">
    <citation type="journal article" date="2020" name="Nature">
        <title>Giant virus diversity and host interactions through global metagenomics.</title>
        <authorList>
            <person name="Schulz F."/>
            <person name="Roux S."/>
            <person name="Paez-Espino D."/>
            <person name="Jungbluth S."/>
            <person name="Walsh D.A."/>
            <person name="Denef V.J."/>
            <person name="McMahon K.D."/>
            <person name="Konstantinidis K.T."/>
            <person name="Eloe-Fadrosh E.A."/>
            <person name="Kyrpides N.C."/>
            <person name="Woyke T."/>
        </authorList>
    </citation>
    <scope>NUCLEOTIDE SEQUENCE</scope>
    <source>
        <strain evidence="3">GVMAG-M-3300023184-13</strain>
    </source>
</reference>
<feature type="compositionally biased region" description="Polar residues" evidence="1">
    <location>
        <begin position="71"/>
        <end position="84"/>
    </location>
</feature>
<proteinExistence type="predicted"/>